<feature type="transmembrane region" description="Helical" evidence="1">
    <location>
        <begin position="42"/>
        <end position="59"/>
    </location>
</feature>
<keyword evidence="1" id="KW-0812">Transmembrane</keyword>
<accession>A0ABR7J773</accession>
<dbReference type="EMBL" id="JACRUJ010000002">
    <property type="protein sequence ID" value="MBC5841380.1"/>
    <property type="molecule type" value="Genomic_DNA"/>
</dbReference>
<feature type="transmembrane region" description="Helical" evidence="1">
    <location>
        <begin position="65"/>
        <end position="84"/>
    </location>
</feature>
<keyword evidence="1" id="KW-1133">Transmembrane helix</keyword>
<reference evidence="2 3" key="1">
    <citation type="submission" date="2020-08" db="EMBL/GenBank/DDBJ databases">
        <title>Description of novel Flavobacterium F-380 isolate.</title>
        <authorList>
            <person name="Saticioglu I.B."/>
            <person name="Duman M."/>
            <person name="Altun S."/>
        </authorList>
    </citation>
    <scope>NUCLEOTIDE SEQUENCE [LARGE SCALE GENOMIC DNA]</scope>
    <source>
        <strain evidence="2 3">F-380</strain>
    </source>
</reference>
<evidence type="ECO:0000313" key="3">
    <source>
        <dbReference type="Proteomes" id="UP000629963"/>
    </source>
</evidence>
<feature type="transmembrane region" description="Helical" evidence="1">
    <location>
        <begin position="96"/>
        <end position="114"/>
    </location>
</feature>
<evidence type="ECO:0000256" key="1">
    <source>
        <dbReference type="SAM" id="Phobius"/>
    </source>
</evidence>
<organism evidence="2 3">
    <name type="scientific">Flavobacterium kayseriense</name>
    <dbReference type="NCBI Taxonomy" id="2764714"/>
    <lineage>
        <taxon>Bacteria</taxon>
        <taxon>Pseudomonadati</taxon>
        <taxon>Bacteroidota</taxon>
        <taxon>Flavobacteriia</taxon>
        <taxon>Flavobacteriales</taxon>
        <taxon>Flavobacteriaceae</taxon>
        <taxon>Flavobacterium</taxon>
    </lineage>
</organism>
<dbReference type="RefSeq" id="WP_187009966.1">
    <property type="nucleotide sequence ID" value="NZ_JACRUI010000002.1"/>
</dbReference>
<dbReference type="PANTHER" id="PTHR36974:SF1">
    <property type="entry name" value="DOXX FAMILY MEMBRANE PROTEIN"/>
    <property type="match status" value="1"/>
</dbReference>
<protein>
    <submittedName>
        <fullName evidence="2">DoxX family membrane protein</fullName>
    </submittedName>
</protein>
<gene>
    <name evidence="2" type="ORF">H8R23_08170</name>
</gene>
<evidence type="ECO:0000313" key="2">
    <source>
        <dbReference type="EMBL" id="MBC5841380.1"/>
    </source>
</evidence>
<comment type="caution">
    <text evidence="2">The sequence shown here is derived from an EMBL/GenBank/DDBJ whole genome shotgun (WGS) entry which is preliminary data.</text>
</comment>
<name>A0ABR7J773_9FLAO</name>
<sequence>MILPWHLYLMAVIYIVAGLNHFRNPRLYLKIIPPYLPNPKALNTISGLAEIILGIALIITPLSSIAAWGIIALLVAVFPTHVYMYQNPKARMGLPVWALLLRMPLQLLLMYWAYQYTFL</sequence>
<dbReference type="Proteomes" id="UP000629963">
    <property type="component" value="Unassembled WGS sequence"/>
</dbReference>
<keyword evidence="3" id="KW-1185">Reference proteome</keyword>
<keyword evidence="1" id="KW-0472">Membrane</keyword>
<proteinExistence type="predicted"/>
<feature type="transmembrane region" description="Helical" evidence="1">
    <location>
        <begin position="6"/>
        <end position="22"/>
    </location>
</feature>
<dbReference type="PANTHER" id="PTHR36974">
    <property type="entry name" value="MEMBRANE PROTEIN-RELATED"/>
    <property type="match status" value="1"/>
</dbReference>